<dbReference type="Gene3D" id="3.90.79.10">
    <property type="entry name" value="Nucleoside Triphosphate Pyrophosphohydrolase"/>
    <property type="match status" value="1"/>
</dbReference>
<comment type="similarity">
    <text evidence="3">Belongs to the Nudix hydrolase family. NudC subfamily.</text>
</comment>
<dbReference type="EC" id="3.6.1.22" evidence="4"/>
<evidence type="ECO:0000259" key="11">
    <source>
        <dbReference type="PROSITE" id="PS51462"/>
    </source>
</evidence>
<dbReference type="GO" id="GO:0035529">
    <property type="term" value="F:NADH pyrophosphatase activity"/>
    <property type="evidence" value="ECO:0007669"/>
    <property type="project" value="TreeGrafter"/>
</dbReference>
<evidence type="ECO:0000256" key="6">
    <source>
        <dbReference type="ARBA" id="ARBA00022801"/>
    </source>
</evidence>
<keyword evidence="6 10" id="KW-0378">Hydrolase</keyword>
<dbReference type="InterPro" id="IPR000086">
    <property type="entry name" value="NUDIX_hydrolase_dom"/>
</dbReference>
<dbReference type="Proteomes" id="UP000231409">
    <property type="component" value="Unassembled WGS sequence"/>
</dbReference>
<dbReference type="PANTHER" id="PTHR42904">
    <property type="entry name" value="NUDIX HYDROLASE, NUDC SUBFAMILY"/>
    <property type="match status" value="1"/>
</dbReference>
<dbReference type="Gene3D" id="3.90.79.20">
    <property type="match status" value="1"/>
</dbReference>
<dbReference type="EMBL" id="NTFH01000008">
    <property type="protein sequence ID" value="PHQ14862.1"/>
    <property type="molecule type" value="Genomic_DNA"/>
</dbReference>
<dbReference type="PROSITE" id="PS51462">
    <property type="entry name" value="NUDIX"/>
    <property type="match status" value="1"/>
</dbReference>
<comment type="cofactor">
    <cofactor evidence="2">
        <name>Zn(2+)</name>
        <dbReference type="ChEBI" id="CHEBI:29105"/>
    </cofactor>
</comment>
<dbReference type="AlphaFoldDB" id="A0A2G1UK63"/>
<dbReference type="CDD" id="cd03429">
    <property type="entry name" value="NUDIX_NADH_pyrophosphatase_Nudt13"/>
    <property type="match status" value="1"/>
</dbReference>
<dbReference type="InterPro" id="IPR020084">
    <property type="entry name" value="NUDIX_hydrolase_CS"/>
</dbReference>
<dbReference type="PROSITE" id="PS00893">
    <property type="entry name" value="NUDIX_BOX"/>
    <property type="match status" value="1"/>
</dbReference>
<dbReference type="InterPro" id="IPR015797">
    <property type="entry name" value="NUDIX_hydrolase-like_dom_sf"/>
</dbReference>
<dbReference type="GO" id="GO:0006742">
    <property type="term" value="P:NADP+ catabolic process"/>
    <property type="evidence" value="ECO:0007669"/>
    <property type="project" value="TreeGrafter"/>
</dbReference>
<evidence type="ECO:0000256" key="3">
    <source>
        <dbReference type="ARBA" id="ARBA00009595"/>
    </source>
</evidence>
<sequence length="276" mass="30300">MDSWSPGWSVRPPAPADRLLAFAGTSVLRNGQHWLMHWQDGAGSLASGAAPVYLGQWGGESVYVAEVEPDSLASTVEAIPLREALLATADAPVDMLGLGFQVSQWWRDHQFCGRCGQPTEIHPRERAKWCEPCGVPWYPRVAPCVIVVIRRGERMLLARSSRVKRHFYSLIAGFVEPGETLEHAVVREVREETGLDVTAVRYQGSQPWPFPHQLMVGFFADYAGGELVLQQDELADAGWFVPGNLPPVPPETTIAGRLIRAMAREIAGPSPVGSAR</sequence>
<evidence type="ECO:0000256" key="1">
    <source>
        <dbReference type="ARBA" id="ARBA00001946"/>
    </source>
</evidence>
<dbReference type="NCBIfam" id="NF001299">
    <property type="entry name" value="PRK00241.1"/>
    <property type="match status" value="1"/>
</dbReference>
<dbReference type="Pfam" id="PF00293">
    <property type="entry name" value="NUDIX"/>
    <property type="match status" value="1"/>
</dbReference>
<comment type="catalytic activity">
    <reaction evidence="9">
        <text>a 5'-end NAD(+)-phospho-ribonucleoside in mRNA + H2O = a 5'-end phospho-adenosine-phospho-ribonucleoside in mRNA + beta-nicotinamide D-ribonucleotide + 2 H(+)</text>
        <dbReference type="Rhea" id="RHEA:60876"/>
        <dbReference type="Rhea" id="RHEA-COMP:15698"/>
        <dbReference type="Rhea" id="RHEA-COMP:15719"/>
        <dbReference type="ChEBI" id="CHEBI:14649"/>
        <dbReference type="ChEBI" id="CHEBI:15377"/>
        <dbReference type="ChEBI" id="CHEBI:15378"/>
        <dbReference type="ChEBI" id="CHEBI:144029"/>
        <dbReference type="ChEBI" id="CHEBI:144051"/>
    </reaction>
    <physiologicalReaction direction="left-to-right" evidence="9">
        <dbReference type="Rhea" id="RHEA:60877"/>
    </physiologicalReaction>
</comment>
<evidence type="ECO:0000256" key="7">
    <source>
        <dbReference type="ARBA" id="ARBA00022842"/>
    </source>
</evidence>
<dbReference type="RefSeq" id="WP_099614779.1">
    <property type="nucleotide sequence ID" value="NZ_KZ319371.1"/>
</dbReference>
<evidence type="ECO:0000256" key="10">
    <source>
        <dbReference type="RuleBase" id="RU003476"/>
    </source>
</evidence>
<dbReference type="GO" id="GO:0046872">
    <property type="term" value="F:metal ion binding"/>
    <property type="evidence" value="ECO:0007669"/>
    <property type="project" value="UniProtKB-KW"/>
</dbReference>
<organism evidence="12 13">
    <name type="scientific">Marinobacter profundi</name>
    <dbReference type="NCBI Taxonomy" id="2666256"/>
    <lineage>
        <taxon>Bacteria</taxon>
        <taxon>Pseudomonadati</taxon>
        <taxon>Pseudomonadota</taxon>
        <taxon>Gammaproteobacteria</taxon>
        <taxon>Pseudomonadales</taxon>
        <taxon>Marinobacteraceae</taxon>
        <taxon>Marinobacter</taxon>
    </lineage>
</organism>
<gene>
    <name evidence="12" type="ORF">CLH61_10975</name>
</gene>
<keyword evidence="5" id="KW-0479">Metal-binding</keyword>
<dbReference type="InterPro" id="IPR050241">
    <property type="entry name" value="NAD-cap_RNA_hydrolase_NudC"/>
</dbReference>
<feature type="domain" description="Nudix hydrolase" evidence="11">
    <location>
        <begin position="139"/>
        <end position="263"/>
    </location>
</feature>
<dbReference type="InterPro" id="IPR049734">
    <property type="entry name" value="NudC-like_C"/>
</dbReference>
<evidence type="ECO:0000256" key="8">
    <source>
        <dbReference type="ARBA" id="ARBA00023027"/>
    </source>
</evidence>
<dbReference type="PANTHER" id="PTHR42904:SF6">
    <property type="entry name" value="NAD-CAPPED RNA HYDROLASE NUDT12"/>
    <property type="match status" value="1"/>
</dbReference>
<evidence type="ECO:0000313" key="13">
    <source>
        <dbReference type="Proteomes" id="UP000231409"/>
    </source>
</evidence>
<keyword evidence="13" id="KW-1185">Reference proteome</keyword>
<protein>
    <recommendedName>
        <fullName evidence="4">NAD(+) diphosphatase</fullName>
        <ecNumber evidence="4">3.6.1.22</ecNumber>
    </recommendedName>
</protein>
<dbReference type="InterPro" id="IPR020476">
    <property type="entry name" value="Nudix_hydrolase"/>
</dbReference>
<accession>A0A2G1UK63</accession>
<dbReference type="SUPFAM" id="SSF55811">
    <property type="entry name" value="Nudix"/>
    <property type="match status" value="2"/>
</dbReference>
<reference evidence="12 13" key="1">
    <citation type="submission" date="2017-09" db="EMBL/GenBank/DDBJ databases">
        <title>The draft genome sequences of Marinobacter sp. PWS21.</title>
        <authorList>
            <person name="Cao J."/>
        </authorList>
    </citation>
    <scope>NUCLEOTIDE SEQUENCE [LARGE SCALE GENOMIC DNA]</scope>
    <source>
        <strain evidence="12 13">PWS21</strain>
    </source>
</reference>
<evidence type="ECO:0000313" key="12">
    <source>
        <dbReference type="EMBL" id="PHQ14862.1"/>
    </source>
</evidence>
<dbReference type="GO" id="GO:0019677">
    <property type="term" value="P:NAD+ catabolic process"/>
    <property type="evidence" value="ECO:0007669"/>
    <property type="project" value="TreeGrafter"/>
</dbReference>
<comment type="cofactor">
    <cofactor evidence="1">
        <name>Mg(2+)</name>
        <dbReference type="ChEBI" id="CHEBI:18420"/>
    </cofactor>
</comment>
<evidence type="ECO:0000256" key="4">
    <source>
        <dbReference type="ARBA" id="ARBA00012381"/>
    </source>
</evidence>
<evidence type="ECO:0000256" key="2">
    <source>
        <dbReference type="ARBA" id="ARBA00001947"/>
    </source>
</evidence>
<dbReference type="GO" id="GO:0005829">
    <property type="term" value="C:cytosol"/>
    <property type="evidence" value="ECO:0007669"/>
    <property type="project" value="TreeGrafter"/>
</dbReference>
<dbReference type="Pfam" id="PF09297">
    <property type="entry name" value="Zn_ribbon_NUD"/>
    <property type="match status" value="1"/>
</dbReference>
<dbReference type="PRINTS" id="PR00502">
    <property type="entry name" value="NUDIXFAMILY"/>
</dbReference>
<proteinExistence type="inferred from homology"/>
<keyword evidence="8" id="KW-0520">NAD</keyword>
<evidence type="ECO:0000256" key="9">
    <source>
        <dbReference type="ARBA" id="ARBA00023679"/>
    </source>
</evidence>
<keyword evidence="7" id="KW-0460">Magnesium</keyword>
<evidence type="ECO:0000256" key="5">
    <source>
        <dbReference type="ARBA" id="ARBA00022723"/>
    </source>
</evidence>
<comment type="caution">
    <text evidence="12">The sequence shown here is derived from an EMBL/GenBank/DDBJ whole genome shotgun (WGS) entry which is preliminary data.</text>
</comment>
<dbReference type="InterPro" id="IPR015376">
    <property type="entry name" value="Znr_NADH_PPase"/>
</dbReference>
<name>A0A2G1UK63_9GAMM</name>